<proteinExistence type="inferred from homology"/>
<feature type="compositionally biased region" description="Basic and acidic residues" evidence="5">
    <location>
        <begin position="797"/>
        <end position="807"/>
    </location>
</feature>
<feature type="repeat" description="WD" evidence="4">
    <location>
        <begin position="487"/>
        <end position="527"/>
    </location>
</feature>
<feature type="repeat" description="WD" evidence="4">
    <location>
        <begin position="251"/>
        <end position="292"/>
    </location>
</feature>
<protein>
    <submittedName>
        <fullName evidence="7">WD repeat domain-containing protein</fullName>
    </submittedName>
</protein>
<organism evidence="7 8">
    <name type="scientific">Capsaspora owczarzaki (strain ATCC 30864)</name>
    <dbReference type="NCBI Taxonomy" id="595528"/>
    <lineage>
        <taxon>Eukaryota</taxon>
        <taxon>Filasterea</taxon>
        <taxon>Capsaspora</taxon>
    </lineage>
</organism>
<feature type="compositionally biased region" description="Low complexity" evidence="5">
    <location>
        <begin position="914"/>
        <end position="931"/>
    </location>
</feature>
<dbReference type="PANTHER" id="PTHR19853:SF0">
    <property type="entry name" value="WD REPEAT-CONTAINING PROTEIN 3"/>
    <property type="match status" value="1"/>
</dbReference>
<keyword evidence="8" id="KW-1185">Reference proteome</keyword>
<dbReference type="STRING" id="595528.A0A0D2VQ99"/>
<accession>A0A0D2VQ99</accession>
<feature type="repeat" description="WD" evidence="4">
    <location>
        <begin position="168"/>
        <end position="201"/>
    </location>
</feature>
<gene>
    <name evidence="7" type="ORF">CAOG_003691</name>
</gene>
<dbReference type="Pfam" id="PF25173">
    <property type="entry name" value="Beta-prop_WDR3_1st"/>
    <property type="match status" value="1"/>
</dbReference>
<reference evidence="8" key="1">
    <citation type="submission" date="2011-02" db="EMBL/GenBank/DDBJ databases">
        <title>The Genome Sequence of Capsaspora owczarzaki ATCC 30864.</title>
        <authorList>
            <person name="Russ C."/>
            <person name="Cuomo C."/>
            <person name="Burger G."/>
            <person name="Gray M.W."/>
            <person name="Holland P.W.H."/>
            <person name="King N."/>
            <person name="Lang F.B.F."/>
            <person name="Roger A.J."/>
            <person name="Ruiz-Trillo I."/>
            <person name="Young S.K."/>
            <person name="Zeng Q."/>
            <person name="Gargeya S."/>
            <person name="Alvarado L."/>
            <person name="Berlin A."/>
            <person name="Chapman S.B."/>
            <person name="Chen Z."/>
            <person name="Freedman E."/>
            <person name="Gellesch M."/>
            <person name="Goldberg J."/>
            <person name="Griggs A."/>
            <person name="Gujja S."/>
            <person name="Heilman E."/>
            <person name="Heiman D."/>
            <person name="Howarth C."/>
            <person name="Mehta T."/>
            <person name="Neiman D."/>
            <person name="Pearson M."/>
            <person name="Roberts A."/>
            <person name="Saif S."/>
            <person name="Shea T."/>
            <person name="Shenoy N."/>
            <person name="Sisk P."/>
            <person name="Stolte C."/>
            <person name="Sykes S."/>
            <person name="White J."/>
            <person name="Yandava C."/>
            <person name="Haas B."/>
            <person name="Nusbaum C."/>
            <person name="Birren B."/>
        </authorList>
    </citation>
    <scope>NUCLEOTIDE SEQUENCE</scope>
    <source>
        <strain evidence="8">ATCC 30864</strain>
    </source>
</reference>
<dbReference type="PhylomeDB" id="A0A0D2VQ99"/>
<dbReference type="InterPro" id="IPR051570">
    <property type="entry name" value="TBC1_cilium_biogenesis"/>
</dbReference>
<evidence type="ECO:0000256" key="4">
    <source>
        <dbReference type="PROSITE-ProRule" id="PRU00221"/>
    </source>
</evidence>
<feature type="region of interest" description="Disordered" evidence="5">
    <location>
        <begin position="371"/>
        <end position="396"/>
    </location>
</feature>
<feature type="domain" description="Small-subunit processome Utp12" evidence="6">
    <location>
        <begin position="998"/>
        <end position="1098"/>
    </location>
</feature>
<dbReference type="GO" id="GO:0030515">
    <property type="term" value="F:snoRNA binding"/>
    <property type="evidence" value="ECO:0007669"/>
    <property type="project" value="TreeGrafter"/>
</dbReference>
<dbReference type="SMART" id="SM00320">
    <property type="entry name" value="WD40"/>
    <property type="match status" value="11"/>
</dbReference>
<evidence type="ECO:0000256" key="2">
    <source>
        <dbReference type="ARBA" id="ARBA00022737"/>
    </source>
</evidence>
<feature type="repeat" description="WD" evidence="4">
    <location>
        <begin position="672"/>
        <end position="713"/>
    </location>
</feature>
<feature type="repeat" description="WD" evidence="4">
    <location>
        <begin position="756"/>
        <end position="788"/>
    </location>
</feature>
<dbReference type="CDD" id="cd00200">
    <property type="entry name" value="WD40"/>
    <property type="match status" value="1"/>
</dbReference>
<feature type="repeat" description="WD" evidence="4">
    <location>
        <begin position="714"/>
        <end position="755"/>
    </location>
</feature>
<dbReference type="InterPro" id="IPR036322">
    <property type="entry name" value="WD40_repeat_dom_sf"/>
</dbReference>
<keyword evidence="1 4" id="KW-0853">WD repeat</keyword>
<evidence type="ECO:0000313" key="7">
    <source>
        <dbReference type="EMBL" id="KJE92792.1"/>
    </source>
</evidence>
<sequence length="1130" mass="123981">MHQSFHTLLLPTDLLVSDLLFYNRLGSSLSCSFIPLSPSFPLFVPPPPLSSVMPIVQSYLRYAPSGASCGVVYAAGAGDAGSSAASALAFAHPASKSSASHVVLCPALENVIAWDIRKGQQEYMLQSDGKHAATCVARSPDQRHIAVGYSDGAIRLWNSATRTVAVAFNGHSAAVTVLRFDAQGALLYSGSRDTDVIVWDIVAETGLYRLKGHKDAITDIRLLPKHKLLLTSSRDSLIKVWDSTQSCVDTIVGHRAEVWSMAVDDDETMLITGTSDPELRVWSIRPVEAATSASSAFSLGSGKLADLKKIANITGIEFHLDGVIRRQSTDRACALTILSEARVLACHNGDRTVEFYRIRTVEDVSKRAAKRIAKQQQQQQQQTEGQEMAVDEPSSTTPADRIILCHVLRTGAKVRGLDLQVQSVGVPSAAEAADDASNKKKKAKKSDKLAAVKLLAAVGLADNSVELFSLDLGTNSAEEVKIASVERAGHRSDIRSLALSSDESLILSTSNNELKIWNRVTKACLRTIECGYGLCSLFVPGNRHVIVGTKTGELQLFDIASGVMLENVKAHEGAVWSICLRPDRRGFVSGSADHDVKFWEFELVTEQVPMEEGSQHVQAQRRLTFTHEKTLKMTEDVLAVTYSPNQQLLAVSLLDCTVKVFYADSLKFFLSMYGHKLPVLAMDISSDNALLVTASADKNVKIWGLDYGDCHRSLFAHADSVMSVRFVPETHYFFSVSKDKTLRYWDADRFEHIASLEGHHSEVWCLAVSKTGHFIVTGSHDRSIRVWERTEQQLFVEEEREREREQEYENAAVESRERAANAGLSVPGQEGSADDENGAGDASQAGPSAGGASAGSAALAGKRTMETIRSGEQLIEALEIAIDEKAKEDAYLQQFHAYEQMREQLQKEQDEIEQAQQQQKQQLEALEASGAKGKRGAGKNSKSRDVSEYEQSILAAEATTAAAAALAVRVAAAAATAAPRPPAKHPMLMAYGNLSHYDYVLQVLHRIRASDLEATLLLLSFSHVSHLLEYIEYFVRNGKSIELCLRCELFLMRLYQNQIVAAPALLSTVESLHQHTRSRITEQKNIIGFNMAALKFMKRDLESQASMKLFSDVPIKLQAIRKKKKKAIKS</sequence>
<dbReference type="PRINTS" id="PR00320">
    <property type="entry name" value="GPROTEINBRPT"/>
</dbReference>
<dbReference type="FunCoup" id="A0A0D2VQ99">
    <property type="interactions" value="811"/>
</dbReference>
<dbReference type="Gene3D" id="2.130.10.10">
    <property type="entry name" value="YVTN repeat-like/Quinoprotein amine dehydrogenase"/>
    <property type="match status" value="3"/>
</dbReference>
<feature type="region of interest" description="Disordered" evidence="5">
    <location>
        <begin position="906"/>
        <end position="944"/>
    </location>
</feature>
<keyword evidence="2" id="KW-0677">Repeat</keyword>
<dbReference type="EMBL" id="KE346364">
    <property type="protein sequence ID" value="KJE92792.1"/>
    <property type="molecule type" value="Genomic_DNA"/>
</dbReference>
<dbReference type="FunFam" id="2.130.10.10:FF:000172">
    <property type="entry name" value="WD repeat domain 3"/>
    <property type="match status" value="1"/>
</dbReference>
<dbReference type="PROSITE" id="PS00678">
    <property type="entry name" value="WD_REPEATS_1"/>
    <property type="match status" value="1"/>
</dbReference>
<dbReference type="InterPro" id="IPR015943">
    <property type="entry name" value="WD40/YVTN_repeat-like_dom_sf"/>
</dbReference>
<dbReference type="GO" id="GO:0034388">
    <property type="term" value="C:Pwp2p-containing subcomplex of 90S preribosome"/>
    <property type="evidence" value="ECO:0007669"/>
    <property type="project" value="TreeGrafter"/>
</dbReference>
<dbReference type="InterPro" id="IPR007148">
    <property type="entry name" value="SSU_processome_Utp12"/>
</dbReference>
<dbReference type="PANTHER" id="PTHR19853">
    <property type="entry name" value="WD REPEAT CONTAINING PROTEIN 3 WDR3"/>
    <property type="match status" value="1"/>
</dbReference>
<evidence type="ECO:0000256" key="3">
    <source>
        <dbReference type="ARBA" id="ARBA00038229"/>
    </source>
</evidence>
<name>A0A0D2VQ99_CAPO3</name>
<dbReference type="PROSITE" id="PS50082">
    <property type="entry name" value="WD_REPEATS_2"/>
    <property type="match status" value="9"/>
</dbReference>
<dbReference type="OrthoDB" id="407922at2759"/>
<dbReference type="GO" id="GO:0032040">
    <property type="term" value="C:small-subunit processome"/>
    <property type="evidence" value="ECO:0007669"/>
    <property type="project" value="TreeGrafter"/>
</dbReference>
<feature type="repeat" description="WD" evidence="4">
    <location>
        <begin position="568"/>
        <end position="602"/>
    </location>
</feature>
<dbReference type="InParanoid" id="A0A0D2VQ99"/>
<comment type="similarity">
    <text evidence="3">Belongs to the WD repeat WDR3/UTP12 family.</text>
</comment>
<dbReference type="GO" id="GO:0030490">
    <property type="term" value="P:maturation of SSU-rRNA"/>
    <property type="evidence" value="ECO:0007669"/>
    <property type="project" value="TreeGrafter"/>
</dbReference>
<evidence type="ECO:0000256" key="5">
    <source>
        <dbReference type="SAM" id="MobiDB-lite"/>
    </source>
</evidence>
<feature type="region of interest" description="Disordered" evidence="5">
    <location>
        <begin position="797"/>
        <end position="858"/>
    </location>
</feature>
<dbReference type="Pfam" id="PF04003">
    <property type="entry name" value="Utp12"/>
    <property type="match status" value="1"/>
</dbReference>
<dbReference type="PROSITE" id="PS50294">
    <property type="entry name" value="WD_REPEATS_REGION"/>
    <property type="match status" value="7"/>
</dbReference>
<dbReference type="AlphaFoldDB" id="A0A0D2VQ99"/>
<dbReference type="FunFam" id="2.130.10.10:FF:000178">
    <property type="entry name" value="WD repeat domain 3"/>
    <property type="match status" value="1"/>
</dbReference>
<dbReference type="Proteomes" id="UP000008743">
    <property type="component" value="Unassembled WGS sequence"/>
</dbReference>
<dbReference type="InterPro" id="IPR001680">
    <property type="entry name" value="WD40_rpt"/>
</dbReference>
<dbReference type="eggNOG" id="KOG0306">
    <property type="taxonomic scope" value="Eukaryota"/>
</dbReference>
<feature type="repeat" description="WD" evidence="4">
    <location>
        <begin position="210"/>
        <end position="242"/>
    </location>
</feature>
<dbReference type="SUPFAM" id="SSF50978">
    <property type="entry name" value="WD40 repeat-like"/>
    <property type="match status" value="2"/>
</dbReference>
<evidence type="ECO:0000259" key="6">
    <source>
        <dbReference type="Pfam" id="PF04003"/>
    </source>
</evidence>
<dbReference type="InterPro" id="IPR019775">
    <property type="entry name" value="WD40_repeat_CS"/>
</dbReference>
<evidence type="ECO:0000256" key="1">
    <source>
        <dbReference type="ARBA" id="ARBA00022574"/>
    </source>
</evidence>
<dbReference type="InterPro" id="IPR020472">
    <property type="entry name" value="WD40_PAC1"/>
</dbReference>
<dbReference type="Pfam" id="PF25172">
    <property type="entry name" value="Beta-prop_WDR3_2nd"/>
    <property type="match status" value="1"/>
</dbReference>
<feature type="repeat" description="WD" evidence="4">
    <location>
        <begin position="126"/>
        <end position="167"/>
    </location>
</feature>
<evidence type="ECO:0000313" key="8">
    <source>
        <dbReference type="Proteomes" id="UP000008743"/>
    </source>
</evidence>